<dbReference type="eggNOG" id="COG0169">
    <property type="taxonomic scope" value="Bacteria"/>
</dbReference>
<dbReference type="GO" id="GO:0050661">
    <property type="term" value="F:NADP binding"/>
    <property type="evidence" value="ECO:0007669"/>
    <property type="project" value="TreeGrafter"/>
</dbReference>
<keyword evidence="5" id="KW-0057">Aromatic amino acid biosynthesis</keyword>
<dbReference type="PANTHER" id="PTHR21089">
    <property type="entry name" value="SHIKIMATE DEHYDROGENASE"/>
    <property type="match status" value="1"/>
</dbReference>
<evidence type="ECO:0000259" key="8">
    <source>
        <dbReference type="Pfam" id="PF08501"/>
    </source>
</evidence>
<dbReference type="InterPro" id="IPR013708">
    <property type="entry name" value="Shikimate_DH-bd_N"/>
</dbReference>
<accession>A0A086XSU8</accession>
<dbReference type="RefSeq" id="WP_036638851.1">
    <property type="nucleotide sequence ID" value="NZ_JFZB01000028.1"/>
</dbReference>
<keyword evidence="3" id="KW-0521">NADP</keyword>
<proteinExistence type="predicted"/>
<feature type="domain" description="Shikimate dehydrogenase substrate binding N-terminal" evidence="8">
    <location>
        <begin position="14"/>
        <end position="97"/>
    </location>
</feature>
<dbReference type="Pfam" id="PF08501">
    <property type="entry name" value="Shikimate_dh_N"/>
    <property type="match status" value="1"/>
</dbReference>
<dbReference type="PANTHER" id="PTHR21089:SF1">
    <property type="entry name" value="BIFUNCTIONAL 3-DEHYDROQUINATE DEHYDRATASE_SHIKIMATE DEHYDROGENASE, CHLOROPLASTIC"/>
    <property type="match status" value="1"/>
</dbReference>
<name>A0A086XSU8_9RHOB</name>
<comment type="pathway">
    <text evidence="1">Metabolic intermediate biosynthesis; chorismate biosynthesis; chorismate from D-erythrose 4-phosphate and phosphoenolpyruvate: step 4/7.</text>
</comment>
<dbReference type="EMBL" id="JFZB01000028">
    <property type="protein sequence ID" value="KFI25098.1"/>
    <property type="molecule type" value="Genomic_DNA"/>
</dbReference>
<keyword evidence="5" id="KW-0028">Amino-acid biosynthesis</keyword>
<dbReference type="Gene3D" id="3.40.50.720">
    <property type="entry name" value="NAD(P)-binding Rossmann-like Domain"/>
    <property type="match status" value="1"/>
</dbReference>
<dbReference type="GO" id="GO:0019632">
    <property type="term" value="P:shikimate metabolic process"/>
    <property type="evidence" value="ECO:0007669"/>
    <property type="project" value="TreeGrafter"/>
</dbReference>
<reference evidence="9 10" key="1">
    <citation type="submission" date="2014-03" db="EMBL/GenBank/DDBJ databases">
        <title>Genome of Paenirhodobacter enshiensis DW2-9.</title>
        <authorList>
            <person name="Wang D."/>
            <person name="Wang G."/>
        </authorList>
    </citation>
    <scope>NUCLEOTIDE SEQUENCE [LARGE SCALE GENOMIC DNA]</scope>
    <source>
        <strain evidence="9 10">DW2-9</strain>
    </source>
</reference>
<dbReference type="SUPFAM" id="SSF53223">
    <property type="entry name" value="Aminoacid dehydrogenase-like, N-terminal domain"/>
    <property type="match status" value="1"/>
</dbReference>
<dbReference type="Pfam" id="PF01488">
    <property type="entry name" value="Shikimate_DH"/>
    <property type="match status" value="1"/>
</dbReference>
<dbReference type="InterPro" id="IPR036291">
    <property type="entry name" value="NAD(P)-bd_dom_sf"/>
</dbReference>
<dbReference type="InterPro" id="IPR046346">
    <property type="entry name" value="Aminoacid_DH-like_N_sf"/>
</dbReference>
<dbReference type="GO" id="GO:0005829">
    <property type="term" value="C:cytosol"/>
    <property type="evidence" value="ECO:0007669"/>
    <property type="project" value="TreeGrafter"/>
</dbReference>
<feature type="domain" description="Quinate/shikimate 5-dehydrogenase/glutamyl-tRNA reductase" evidence="7">
    <location>
        <begin position="125"/>
        <end position="175"/>
    </location>
</feature>
<evidence type="ECO:0000256" key="3">
    <source>
        <dbReference type="ARBA" id="ARBA00022857"/>
    </source>
</evidence>
<dbReference type="InterPro" id="IPR006151">
    <property type="entry name" value="Shikm_DH/Glu-tRNA_Rdtase"/>
</dbReference>
<organism evidence="9 10">
    <name type="scientific">Paenirhodobacter enshiensis</name>
    <dbReference type="NCBI Taxonomy" id="1105367"/>
    <lineage>
        <taxon>Bacteria</taxon>
        <taxon>Pseudomonadati</taxon>
        <taxon>Pseudomonadota</taxon>
        <taxon>Alphaproteobacteria</taxon>
        <taxon>Rhodobacterales</taxon>
        <taxon>Rhodobacter group</taxon>
        <taxon>Paenirhodobacter</taxon>
    </lineage>
</organism>
<evidence type="ECO:0000256" key="4">
    <source>
        <dbReference type="ARBA" id="ARBA00023002"/>
    </source>
</evidence>
<dbReference type="GO" id="GO:0009423">
    <property type="term" value="P:chorismate biosynthetic process"/>
    <property type="evidence" value="ECO:0007669"/>
    <property type="project" value="UniProtKB-UniPathway"/>
</dbReference>
<evidence type="ECO:0000256" key="5">
    <source>
        <dbReference type="ARBA" id="ARBA00023141"/>
    </source>
</evidence>
<evidence type="ECO:0000313" key="9">
    <source>
        <dbReference type="EMBL" id="KFI25098.1"/>
    </source>
</evidence>
<dbReference type="UniPathway" id="UPA00053">
    <property type="reaction ID" value="UER00087"/>
</dbReference>
<dbReference type="GO" id="GO:0004764">
    <property type="term" value="F:shikimate 3-dehydrogenase (NADP+) activity"/>
    <property type="evidence" value="ECO:0007669"/>
    <property type="project" value="UniProtKB-EC"/>
</dbReference>
<dbReference type="STRING" id="1105367.CG50_06395"/>
<evidence type="ECO:0000256" key="1">
    <source>
        <dbReference type="ARBA" id="ARBA00004871"/>
    </source>
</evidence>
<protein>
    <recommendedName>
        <fullName evidence="2">shikimate dehydrogenase (NADP(+))</fullName>
        <ecNumber evidence="2">1.1.1.25</ecNumber>
    </recommendedName>
</protein>
<comment type="catalytic activity">
    <reaction evidence="6">
        <text>shikimate + NADP(+) = 3-dehydroshikimate + NADPH + H(+)</text>
        <dbReference type="Rhea" id="RHEA:17737"/>
        <dbReference type="ChEBI" id="CHEBI:15378"/>
        <dbReference type="ChEBI" id="CHEBI:16630"/>
        <dbReference type="ChEBI" id="CHEBI:36208"/>
        <dbReference type="ChEBI" id="CHEBI:57783"/>
        <dbReference type="ChEBI" id="CHEBI:58349"/>
        <dbReference type="EC" id="1.1.1.25"/>
    </reaction>
</comment>
<dbReference type="AlphaFoldDB" id="A0A086XSU8"/>
<comment type="caution">
    <text evidence="9">The sequence shown here is derived from an EMBL/GenBank/DDBJ whole genome shotgun (WGS) entry which is preliminary data.</text>
</comment>
<dbReference type="SUPFAM" id="SSF51735">
    <property type="entry name" value="NAD(P)-binding Rossmann-fold domains"/>
    <property type="match status" value="1"/>
</dbReference>
<evidence type="ECO:0000256" key="6">
    <source>
        <dbReference type="ARBA" id="ARBA00049442"/>
    </source>
</evidence>
<keyword evidence="4" id="KW-0560">Oxidoreductase</keyword>
<evidence type="ECO:0000259" key="7">
    <source>
        <dbReference type="Pfam" id="PF01488"/>
    </source>
</evidence>
<dbReference type="OrthoDB" id="7873617at2"/>
<dbReference type="Proteomes" id="UP000028824">
    <property type="component" value="Unassembled WGS sequence"/>
</dbReference>
<gene>
    <name evidence="9" type="ORF">CG50_06395</name>
</gene>
<evidence type="ECO:0000313" key="10">
    <source>
        <dbReference type="Proteomes" id="UP000028824"/>
    </source>
</evidence>
<dbReference type="EC" id="1.1.1.25" evidence="2"/>
<sequence>MTLAISGTTRLFAIVAHPAHHVRTPQAMNARFAAAGLDAVMVACDVAPEDLAGFVSGLRGVRNFGGLVVTVPHKSAMAALCDRLSPRAEAAGAVNVLRREADGTLSGDLLDGEGFVAGLEAAGHAIAGRRICLVGAGGAASAIALALAARGPARITLLNRSPDKLTALAQRLSAHRPDVGIGIGGPVSGHDLVVNATSLGLRPDDPLPVDVDAVDAGAVVADVVMDPERTELLIRAAARGLIAHPGRAMLEGQLSEMFAFLTRA</sequence>
<dbReference type="GO" id="GO:0009073">
    <property type="term" value="P:aromatic amino acid family biosynthetic process"/>
    <property type="evidence" value="ECO:0007669"/>
    <property type="project" value="UniProtKB-KW"/>
</dbReference>
<dbReference type="InterPro" id="IPR022893">
    <property type="entry name" value="Shikimate_DH_fam"/>
</dbReference>
<evidence type="ECO:0000256" key="2">
    <source>
        <dbReference type="ARBA" id="ARBA00012962"/>
    </source>
</evidence>
<dbReference type="Gene3D" id="3.40.50.10860">
    <property type="entry name" value="Leucine Dehydrogenase, chain A, domain 1"/>
    <property type="match status" value="1"/>
</dbReference>
<keyword evidence="10" id="KW-1185">Reference proteome</keyword>